<dbReference type="AlphaFoldDB" id="A0A081PGF1"/>
<dbReference type="PROSITE" id="PS50123">
    <property type="entry name" value="CHER"/>
    <property type="match status" value="1"/>
</dbReference>
<gene>
    <name evidence="2" type="ORF">N180_05885</name>
</gene>
<dbReference type="RefSeq" id="WP_037441272.1">
    <property type="nucleotide sequence ID" value="NZ_JNFF01000062.1"/>
</dbReference>
<dbReference type="InterPro" id="IPR022642">
    <property type="entry name" value="CheR_C"/>
</dbReference>
<dbReference type="EMBL" id="JNFF01000062">
    <property type="protein sequence ID" value="KEQ29774.1"/>
    <property type="molecule type" value="Genomic_DNA"/>
</dbReference>
<proteinExistence type="predicted"/>
<dbReference type="InterPro" id="IPR029063">
    <property type="entry name" value="SAM-dependent_MTases_sf"/>
</dbReference>
<feature type="domain" description="CheR-type methyltransferase" evidence="1">
    <location>
        <begin position="1"/>
        <end position="253"/>
    </location>
</feature>
<dbReference type="Gene3D" id="3.40.50.150">
    <property type="entry name" value="Vaccinia Virus protein VP39"/>
    <property type="match status" value="1"/>
</dbReference>
<dbReference type="PANTHER" id="PTHR24422">
    <property type="entry name" value="CHEMOTAXIS PROTEIN METHYLTRANSFERASE"/>
    <property type="match status" value="1"/>
</dbReference>
<evidence type="ECO:0000259" key="1">
    <source>
        <dbReference type="PROSITE" id="PS50123"/>
    </source>
</evidence>
<dbReference type="Pfam" id="PF01739">
    <property type="entry name" value="CheR"/>
    <property type="match status" value="1"/>
</dbReference>
<dbReference type="SUPFAM" id="SSF47757">
    <property type="entry name" value="Chemotaxis receptor methyltransferase CheR, N-terminal domain"/>
    <property type="match status" value="1"/>
</dbReference>
<dbReference type="SMART" id="SM00138">
    <property type="entry name" value="MeTrc"/>
    <property type="match status" value="1"/>
</dbReference>
<dbReference type="GO" id="GO:0008757">
    <property type="term" value="F:S-adenosylmethionine-dependent methyltransferase activity"/>
    <property type="evidence" value="ECO:0007669"/>
    <property type="project" value="InterPro"/>
</dbReference>
<organism evidence="2 3">
    <name type="scientific">Pedobacter antarcticus 4BY</name>
    <dbReference type="NCBI Taxonomy" id="1358423"/>
    <lineage>
        <taxon>Bacteria</taxon>
        <taxon>Pseudomonadati</taxon>
        <taxon>Bacteroidota</taxon>
        <taxon>Sphingobacteriia</taxon>
        <taxon>Sphingobacteriales</taxon>
        <taxon>Sphingobacteriaceae</taxon>
        <taxon>Pedobacter</taxon>
    </lineage>
</organism>
<dbReference type="PANTHER" id="PTHR24422:SF8">
    <property type="entry name" value="CHEMOTAXIS PROTEIN"/>
    <property type="match status" value="1"/>
</dbReference>
<dbReference type="Proteomes" id="UP000028007">
    <property type="component" value="Unassembled WGS sequence"/>
</dbReference>
<dbReference type="SUPFAM" id="SSF53335">
    <property type="entry name" value="S-adenosyl-L-methionine-dependent methyltransferases"/>
    <property type="match status" value="1"/>
</dbReference>
<dbReference type="Pfam" id="PF03705">
    <property type="entry name" value="CheR_N"/>
    <property type="match status" value="1"/>
</dbReference>
<dbReference type="eggNOG" id="COG1352">
    <property type="taxonomic scope" value="Bacteria"/>
</dbReference>
<sequence>MYSEVSLINDEQVEILLADLLDHYGYDFTGYSRASLKRRIIRLYSLDKALSFAEFRYQINNDPVYFKRFVEQITVNVTEMFRDPVFFKTLRDVVLPKLGTYPFIRIWLAGCSTGEEAYSISIILKELNLLHKSLIYATDLNPVVLEKAAQSMFALSQMKQYSENYIASGGQLDFSSYYTANYSLAKFDDELKRKIIFSTHNLVSDHTFNEFQLILCRNVLIYFDRDLQHKVLQLFDESLQPLGYLALGSKETLDFSPLSKNYKRVPAEKIWRKVS</sequence>
<protein>
    <submittedName>
        <fullName evidence="2">Chemotaxis protein CheR</fullName>
    </submittedName>
</protein>
<accession>A0A081PGF1</accession>
<dbReference type="OrthoDB" id="9816309at2"/>
<dbReference type="InterPro" id="IPR050903">
    <property type="entry name" value="Bact_Chemotaxis_MeTrfase"/>
</dbReference>
<evidence type="ECO:0000313" key="3">
    <source>
        <dbReference type="Proteomes" id="UP000028007"/>
    </source>
</evidence>
<keyword evidence="3" id="KW-1185">Reference proteome</keyword>
<name>A0A081PGF1_9SPHI</name>
<comment type="caution">
    <text evidence="2">The sequence shown here is derived from an EMBL/GenBank/DDBJ whole genome shotgun (WGS) entry which is preliminary data.</text>
</comment>
<dbReference type="PRINTS" id="PR00996">
    <property type="entry name" value="CHERMTFRASE"/>
</dbReference>
<reference evidence="2 3" key="1">
    <citation type="journal article" date="1992" name="Int. J. Syst. Bacteriol.">
        <title>Sphingobacterium antarcticus sp. nov. a Psychrotrophic Bacterium from the Soils of Schirmacher Oasis, Antarctica.</title>
        <authorList>
            <person name="Shivaji S."/>
            <person name="Ray M.K."/>
            <person name="Rao N.S."/>
            <person name="Saiserr L."/>
            <person name="Jagannadham M.V."/>
            <person name="Kumar G.S."/>
            <person name="Reddy G."/>
            <person name="Bhargava P.M."/>
        </authorList>
    </citation>
    <scope>NUCLEOTIDE SEQUENCE [LARGE SCALE GENOMIC DNA]</scope>
    <source>
        <strain evidence="2 3">4BY</strain>
    </source>
</reference>
<dbReference type="InterPro" id="IPR022641">
    <property type="entry name" value="CheR_N"/>
</dbReference>
<dbReference type="InterPro" id="IPR000780">
    <property type="entry name" value="CheR_MeTrfase"/>
</dbReference>
<evidence type="ECO:0000313" key="2">
    <source>
        <dbReference type="EMBL" id="KEQ29774.1"/>
    </source>
</evidence>